<evidence type="ECO:0000313" key="8">
    <source>
        <dbReference type="Proteomes" id="UP000253529"/>
    </source>
</evidence>
<dbReference type="PIRSF" id="PIRSF006324">
    <property type="entry name" value="LeuE"/>
    <property type="match status" value="1"/>
</dbReference>
<reference evidence="7 8" key="1">
    <citation type="submission" date="2018-06" db="EMBL/GenBank/DDBJ databases">
        <title>Genomic Encyclopedia of Type Strains, Phase IV (KMG-IV): sequencing the most valuable type-strain genomes for metagenomic binning, comparative biology and taxonomic classification.</title>
        <authorList>
            <person name="Goeker M."/>
        </authorList>
    </citation>
    <scope>NUCLEOTIDE SEQUENCE [LARGE SCALE GENOMIC DNA]</scope>
    <source>
        <strain evidence="7 8">DSM 24875</strain>
    </source>
</reference>
<feature type="transmembrane region" description="Helical" evidence="6">
    <location>
        <begin position="6"/>
        <end position="28"/>
    </location>
</feature>
<sequence length="206" mass="21797">MNFQLFAAFVLITTILILTPGPIVTLIISTGASQGIRAALATAAGTTLGNAILLSAIAFGLSWVLANAVVLFEALRWTGALYLVYLGVSAWRNAKTATEQPAPPKHHVHFARGLLVALTNPKTIVFFTAFLPQFVDPTLPAGPQLGLMCAVSVLFAGLSDSAYAVASGYGRAWFQKPGRTKWLGRASGSVLIAGGIWLSFTRRPTL</sequence>
<dbReference type="OrthoDB" id="9804822at2"/>
<evidence type="ECO:0000256" key="5">
    <source>
        <dbReference type="ARBA" id="ARBA00023136"/>
    </source>
</evidence>
<feature type="transmembrane region" description="Helical" evidence="6">
    <location>
        <begin position="182"/>
        <end position="200"/>
    </location>
</feature>
<gene>
    <name evidence="7" type="ORF">DFR50_116120</name>
</gene>
<evidence type="ECO:0000256" key="3">
    <source>
        <dbReference type="ARBA" id="ARBA00022692"/>
    </source>
</evidence>
<dbReference type="AlphaFoldDB" id="A0A366FCJ3"/>
<dbReference type="PANTHER" id="PTHR30086">
    <property type="entry name" value="ARGININE EXPORTER PROTEIN ARGO"/>
    <property type="match status" value="1"/>
</dbReference>
<protein>
    <submittedName>
        <fullName evidence="7">Threonine/homoserine/homoserine lactone efflux protein</fullName>
    </submittedName>
</protein>
<keyword evidence="4 6" id="KW-1133">Transmembrane helix</keyword>
<comment type="caution">
    <text evidence="7">The sequence shown here is derived from an EMBL/GenBank/DDBJ whole genome shotgun (WGS) entry which is preliminary data.</text>
</comment>
<feature type="transmembrane region" description="Helical" evidence="6">
    <location>
        <begin position="40"/>
        <end position="65"/>
    </location>
</feature>
<dbReference type="PANTHER" id="PTHR30086:SF20">
    <property type="entry name" value="ARGININE EXPORTER PROTEIN ARGO-RELATED"/>
    <property type="match status" value="1"/>
</dbReference>
<proteinExistence type="predicted"/>
<dbReference type="Proteomes" id="UP000253529">
    <property type="component" value="Unassembled WGS sequence"/>
</dbReference>
<feature type="transmembrane region" description="Helical" evidence="6">
    <location>
        <begin position="145"/>
        <end position="170"/>
    </location>
</feature>
<feature type="transmembrane region" description="Helical" evidence="6">
    <location>
        <begin position="77"/>
        <end position="94"/>
    </location>
</feature>
<dbReference type="GO" id="GO:0015171">
    <property type="term" value="F:amino acid transmembrane transporter activity"/>
    <property type="evidence" value="ECO:0007669"/>
    <property type="project" value="TreeGrafter"/>
</dbReference>
<evidence type="ECO:0000256" key="1">
    <source>
        <dbReference type="ARBA" id="ARBA00004651"/>
    </source>
</evidence>
<evidence type="ECO:0000256" key="2">
    <source>
        <dbReference type="ARBA" id="ARBA00022475"/>
    </source>
</evidence>
<accession>A0A366FCJ3</accession>
<dbReference type="InterPro" id="IPR001123">
    <property type="entry name" value="LeuE-type"/>
</dbReference>
<organism evidence="7 8">
    <name type="scientific">Roseiarcus fermentans</name>
    <dbReference type="NCBI Taxonomy" id="1473586"/>
    <lineage>
        <taxon>Bacteria</taxon>
        <taxon>Pseudomonadati</taxon>
        <taxon>Pseudomonadota</taxon>
        <taxon>Alphaproteobacteria</taxon>
        <taxon>Hyphomicrobiales</taxon>
        <taxon>Roseiarcaceae</taxon>
        <taxon>Roseiarcus</taxon>
    </lineage>
</organism>
<keyword evidence="5 6" id="KW-0472">Membrane</keyword>
<dbReference type="EMBL" id="QNRK01000016">
    <property type="protein sequence ID" value="RBP11425.1"/>
    <property type="molecule type" value="Genomic_DNA"/>
</dbReference>
<evidence type="ECO:0000256" key="4">
    <source>
        <dbReference type="ARBA" id="ARBA00022989"/>
    </source>
</evidence>
<evidence type="ECO:0000313" key="7">
    <source>
        <dbReference type="EMBL" id="RBP11425.1"/>
    </source>
</evidence>
<feature type="transmembrane region" description="Helical" evidence="6">
    <location>
        <begin position="114"/>
        <end position="133"/>
    </location>
</feature>
<comment type="subcellular location">
    <subcellularLocation>
        <location evidence="1">Cell membrane</location>
        <topology evidence="1">Multi-pass membrane protein</topology>
    </subcellularLocation>
</comment>
<evidence type="ECO:0000256" key="6">
    <source>
        <dbReference type="SAM" id="Phobius"/>
    </source>
</evidence>
<dbReference type="Pfam" id="PF01810">
    <property type="entry name" value="LysE"/>
    <property type="match status" value="1"/>
</dbReference>
<dbReference type="RefSeq" id="WP_113890208.1">
    <property type="nucleotide sequence ID" value="NZ_QNRK01000016.1"/>
</dbReference>
<keyword evidence="8" id="KW-1185">Reference proteome</keyword>
<keyword evidence="3 6" id="KW-0812">Transmembrane</keyword>
<keyword evidence="2" id="KW-1003">Cell membrane</keyword>
<name>A0A366FCJ3_9HYPH</name>
<dbReference type="GO" id="GO:0005886">
    <property type="term" value="C:plasma membrane"/>
    <property type="evidence" value="ECO:0007669"/>
    <property type="project" value="UniProtKB-SubCell"/>
</dbReference>